<keyword evidence="2" id="KW-1185">Reference proteome</keyword>
<dbReference type="OrthoDB" id="676604at2"/>
<name>A0A6N8JAR9_9BACT</name>
<comment type="caution">
    <text evidence="1">The sequence shown here is derived from an EMBL/GenBank/DDBJ whole genome shotgun (WGS) entry which is preliminary data.</text>
</comment>
<sequence>MAKFNNSILAATKGMRGAIGKQIVFRNRGDNTFASKYPDMSNVIPSELQLESNDIFGDAVRFALEIIHDPAKKAAYKHPKGRSVYHTAIKDYMNLHRKKE</sequence>
<proteinExistence type="predicted"/>
<evidence type="ECO:0000313" key="2">
    <source>
        <dbReference type="Proteomes" id="UP000468388"/>
    </source>
</evidence>
<dbReference type="RefSeq" id="WP_157300275.1">
    <property type="nucleotide sequence ID" value="NZ_BAAAZB010000006.1"/>
</dbReference>
<dbReference type="EMBL" id="WRXO01000003">
    <property type="protein sequence ID" value="MVT41641.1"/>
    <property type="molecule type" value="Genomic_DNA"/>
</dbReference>
<accession>A0A6N8JAR9</accession>
<organism evidence="1 2">
    <name type="scientific">Chitinophaga oryziterrae</name>
    <dbReference type="NCBI Taxonomy" id="1031224"/>
    <lineage>
        <taxon>Bacteria</taxon>
        <taxon>Pseudomonadati</taxon>
        <taxon>Bacteroidota</taxon>
        <taxon>Chitinophagia</taxon>
        <taxon>Chitinophagales</taxon>
        <taxon>Chitinophagaceae</taxon>
        <taxon>Chitinophaga</taxon>
    </lineage>
</organism>
<dbReference type="AlphaFoldDB" id="A0A6N8JAR9"/>
<gene>
    <name evidence="1" type="ORF">GO495_13710</name>
</gene>
<reference evidence="1 2" key="1">
    <citation type="submission" date="2019-12" db="EMBL/GenBank/DDBJ databases">
        <title>The draft genomic sequence of strain Chitinophaga oryziterrae JCM 16595.</title>
        <authorList>
            <person name="Zhang X."/>
        </authorList>
    </citation>
    <scope>NUCLEOTIDE SEQUENCE [LARGE SCALE GENOMIC DNA]</scope>
    <source>
        <strain evidence="1 2">JCM 16595</strain>
    </source>
</reference>
<protein>
    <submittedName>
        <fullName evidence="1">Uncharacterized protein</fullName>
    </submittedName>
</protein>
<evidence type="ECO:0000313" key="1">
    <source>
        <dbReference type="EMBL" id="MVT41641.1"/>
    </source>
</evidence>
<dbReference type="Proteomes" id="UP000468388">
    <property type="component" value="Unassembled WGS sequence"/>
</dbReference>